<dbReference type="GO" id="GO:0008270">
    <property type="term" value="F:zinc ion binding"/>
    <property type="evidence" value="ECO:0007669"/>
    <property type="project" value="InterPro"/>
</dbReference>
<dbReference type="SUPFAM" id="SSF55486">
    <property type="entry name" value="Metalloproteases ('zincins'), catalytic domain"/>
    <property type="match status" value="1"/>
</dbReference>
<accession>A0A1G1X277</accession>
<feature type="domain" description="Peptidase M10 metallopeptidase" evidence="6">
    <location>
        <begin position="217"/>
        <end position="292"/>
    </location>
</feature>
<evidence type="ECO:0000256" key="3">
    <source>
        <dbReference type="ARBA" id="ARBA00022801"/>
    </source>
</evidence>
<dbReference type="GO" id="GO:0031012">
    <property type="term" value="C:extracellular matrix"/>
    <property type="evidence" value="ECO:0007669"/>
    <property type="project" value="InterPro"/>
</dbReference>
<dbReference type="GO" id="GO:0004222">
    <property type="term" value="F:metalloendopeptidase activity"/>
    <property type="evidence" value="ECO:0007669"/>
    <property type="project" value="InterPro"/>
</dbReference>
<keyword evidence="1" id="KW-0645">Protease</keyword>
<keyword evidence="5" id="KW-0812">Transmembrane</keyword>
<keyword evidence="5" id="KW-0472">Membrane</keyword>
<reference evidence="7 8" key="1">
    <citation type="journal article" date="2016" name="Nat. Commun.">
        <title>Thousands of microbial genomes shed light on interconnected biogeochemical processes in an aquifer system.</title>
        <authorList>
            <person name="Anantharaman K."/>
            <person name="Brown C.T."/>
            <person name="Hug L.A."/>
            <person name="Sharon I."/>
            <person name="Castelle C.J."/>
            <person name="Probst A.J."/>
            <person name="Thomas B.C."/>
            <person name="Singh A."/>
            <person name="Wilkins M.J."/>
            <person name="Karaoz U."/>
            <person name="Brodie E.L."/>
            <person name="Williams K.H."/>
            <person name="Hubbard S.S."/>
            <person name="Banfield J.F."/>
        </authorList>
    </citation>
    <scope>NUCLEOTIDE SEQUENCE [LARGE SCALE GENOMIC DNA]</scope>
</reference>
<dbReference type="EMBL" id="MHHR01000022">
    <property type="protein sequence ID" value="OGY34116.1"/>
    <property type="molecule type" value="Genomic_DNA"/>
</dbReference>
<evidence type="ECO:0000256" key="4">
    <source>
        <dbReference type="ARBA" id="ARBA00022833"/>
    </source>
</evidence>
<keyword evidence="4" id="KW-0862">Zinc</keyword>
<gene>
    <name evidence="7" type="ORF">A3D99_01825</name>
</gene>
<comment type="caution">
    <text evidence="7">The sequence shown here is derived from an EMBL/GenBank/DDBJ whole genome shotgun (WGS) entry which is preliminary data.</text>
</comment>
<dbReference type="InterPro" id="IPR001818">
    <property type="entry name" value="Pept_M10_metallopeptidase"/>
</dbReference>
<keyword evidence="2" id="KW-0479">Metal-binding</keyword>
<evidence type="ECO:0000313" key="8">
    <source>
        <dbReference type="Proteomes" id="UP000177528"/>
    </source>
</evidence>
<dbReference type="AlphaFoldDB" id="A0A1G1X277"/>
<evidence type="ECO:0000313" key="7">
    <source>
        <dbReference type="EMBL" id="OGY34116.1"/>
    </source>
</evidence>
<evidence type="ECO:0000256" key="1">
    <source>
        <dbReference type="ARBA" id="ARBA00022670"/>
    </source>
</evidence>
<dbReference type="Proteomes" id="UP000177528">
    <property type="component" value="Unassembled WGS sequence"/>
</dbReference>
<evidence type="ECO:0000256" key="5">
    <source>
        <dbReference type="SAM" id="Phobius"/>
    </source>
</evidence>
<proteinExistence type="predicted"/>
<evidence type="ECO:0000256" key="2">
    <source>
        <dbReference type="ARBA" id="ARBA00022723"/>
    </source>
</evidence>
<name>A0A1G1X277_9BACT</name>
<dbReference type="InterPro" id="IPR024079">
    <property type="entry name" value="MetalloPept_cat_dom_sf"/>
</dbReference>
<protein>
    <recommendedName>
        <fullName evidence="6">Peptidase M10 metallopeptidase domain-containing protein</fullName>
    </recommendedName>
</protein>
<keyword evidence="3" id="KW-0378">Hydrolase</keyword>
<dbReference type="GO" id="GO:0006508">
    <property type="term" value="P:proteolysis"/>
    <property type="evidence" value="ECO:0007669"/>
    <property type="project" value="UniProtKB-KW"/>
</dbReference>
<dbReference type="Gene3D" id="3.40.390.10">
    <property type="entry name" value="Collagenase (Catalytic Domain)"/>
    <property type="match status" value="1"/>
</dbReference>
<keyword evidence="5" id="KW-1133">Transmembrane helix</keyword>
<dbReference type="Pfam" id="PF00413">
    <property type="entry name" value="Peptidase_M10"/>
    <property type="match status" value="1"/>
</dbReference>
<evidence type="ECO:0000259" key="6">
    <source>
        <dbReference type="Pfam" id="PF00413"/>
    </source>
</evidence>
<sequence length="323" mass="36352">MHAFLRGLISASIIAAIFAGAVIVLFPAPCAKPITYSIGDLDPRFKLPKETFLKDIALAERKWEEQIGKELFVYDPASKFTINLTYDERQATTDKAKAITQSLEKTSESREGLLQKYEDARNVYDVALRLYDKHSAQLNTDSVVFSATVERYNKEGGAPSEEYAKLQAEQARLAERSATLEAERIQLNGLASTVNKFADTEGKIVNTYNETVEKFNDEFSGDREFDQGEYTGNAITIYEFVKNNDLVVVLTHELGHALGIGHVQDPRAVMHYKVNEKNIQAKSLAADDISALMSQCKKGSWDVFYERLMNFTVRDILNTLFHL</sequence>
<organism evidence="7 8">
    <name type="scientific">Candidatus Andersenbacteria bacterium RIFCSPHIGHO2_12_FULL_45_11</name>
    <dbReference type="NCBI Taxonomy" id="1797281"/>
    <lineage>
        <taxon>Bacteria</taxon>
        <taxon>Candidatus Anderseniibacteriota</taxon>
    </lineage>
</organism>
<feature type="transmembrane region" description="Helical" evidence="5">
    <location>
        <begin position="7"/>
        <end position="28"/>
    </location>
</feature>